<dbReference type="EMBL" id="CAJOBG010000672">
    <property type="protein sequence ID" value="CAF3843536.1"/>
    <property type="molecule type" value="Genomic_DNA"/>
</dbReference>
<feature type="non-terminal residue" evidence="1">
    <location>
        <position position="1"/>
    </location>
</feature>
<sequence>AVLKDDQFWKNHQIHLINRNNNPHLNQSNTQCINSSSDDDIDGDDDTRFKIDSNIPDDENYFVHTDTEINEIIQPNNMMDIFRRQSSNSNKTNNMIKNSHGDNGLQKDLFTKCQQSNKSQDIIVTHILSAGQPVEQQNCNTLTFIERDEQENGDLNSDSDLLLQNNFSFLIAKGMLKPSPF</sequence>
<reference evidence="1" key="1">
    <citation type="submission" date="2021-02" db="EMBL/GenBank/DDBJ databases">
        <authorList>
            <person name="Nowell W R."/>
        </authorList>
    </citation>
    <scope>NUCLEOTIDE SEQUENCE</scope>
</reference>
<gene>
    <name evidence="1" type="ORF">OVN521_LOCUS6407</name>
</gene>
<organism evidence="1 2">
    <name type="scientific">Rotaria magnacalcarata</name>
    <dbReference type="NCBI Taxonomy" id="392030"/>
    <lineage>
        <taxon>Eukaryota</taxon>
        <taxon>Metazoa</taxon>
        <taxon>Spiralia</taxon>
        <taxon>Gnathifera</taxon>
        <taxon>Rotifera</taxon>
        <taxon>Eurotatoria</taxon>
        <taxon>Bdelloidea</taxon>
        <taxon>Philodinida</taxon>
        <taxon>Philodinidae</taxon>
        <taxon>Rotaria</taxon>
    </lineage>
</organism>
<name>A0A819E2G2_9BILA</name>
<evidence type="ECO:0000313" key="2">
    <source>
        <dbReference type="Proteomes" id="UP000663866"/>
    </source>
</evidence>
<keyword evidence="2" id="KW-1185">Reference proteome</keyword>
<proteinExistence type="predicted"/>
<evidence type="ECO:0000313" key="1">
    <source>
        <dbReference type="EMBL" id="CAF3843536.1"/>
    </source>
</evidence>
<comment type="caution">
    <text evidence="1">The sequence shown here is derived from an EMBL/GenBank/DDBJ whole genome shotgun (WGS) entry which is preliminary data.</text>
</comment>
<protein>
    <submittedName>
        <fullName evidence="1">Uncharacterized protein</fullName>
    </submittedName>
</protein>
<dbReference type="AlphaFoldDB" id="A0A819E2G2"/>
<dbReference type="Proteomes" id="UP000663866">
    <property type="component" value="Unassembled WGS sequence"/>
</dbReference>
<accession>A0A819E2G2</accession>